<evidence type="ECO:0000256" key="7">
    <source>
        <dbReference type="HAMAP-Rule" id="MF_00083"/>
    </source>
</evidence>
<dbReference type="Gene3D" id="3.40.50.1470">
    <property type="entry name" value="Peptidyl-tRNA hydrolase"/>
    <property type="match status" value="1"/>
</dbReference>
<feature type="site" description="Discriminates between blocked and unblocked aminoacyl-tRNA" evidence="7">
    <location>
        <position position="12"/>
    </location>
</feature>
<feature type="binding site" evidence="7">
    <location>
        <position position="70"/>
    </location>
    <ligand>
        <name>tRNA</name>
        <dbReference type="ChEBI" id="CHEBI:17843"/>
    </ligand>
</feature>
<gene>
    <name evidence="7" type="primary">pth</name>
    <name evidence="10" type="ORF">Ga0061064_0560</name>
</gene>
<keyword evidence="3 7" id="KW-0378">Hydrolase</keyword>
<comment type="catalytic activity">
    <reaction evidence="7 8">
        <text>an N-acyl-L-alpha-aminoacyl-tRNA + H2O = an N-acyl-L-amino acid + a tRNA + H(+)</text>
        <dbReference type="Rhea" id="RHEA:54448"/>
        <dbReference type="Rhea" id="RHEA-COMP:10123"/>
        <dbReference type="Rhea" id="RHEA-COMP:13883"/>
        <dbReference type="ChEBI" id="CHEBI:15377"/>
        <dbReference type="ChEBI" id="CHEBI:15378"/>
        <dbReference type="ChEBI" id="CHEBI:59874"/>
        <dbReference type="ChEBI" id="CHEBI:78442"/>
        <dbReference type="ChEBI" id="CHEBI:138191"/>
        <dbReference type="EC" id="3.1.1.29"/>
    </reaction>
</comment>
<keyword evidence="2 7" id="KW-0820">tRNA-binding</keyword>
<dbReference type="PROSITE" id="PS01195">
    <property type="entry name" value="PEPT_TRNA_HYDROL_1"/>
    <property type="match status" value="1"/>
</dbReference>
<dbReference type="PANTHER" id="PTHR17224:SF1">
    <property type="entry name" value="PEPTIDYL-TRNA HYDROLASE"/>
    <property type="match status" value="1"/>
</dbReference>
<dbReference type="AlphaFoldDB" id="A0A0K6GXX2"/>
<dbReference type="EC" id="3.1.1.29" evidence="1 7"/>
<dbReference type="HAMAP" id="MF_00083">
    <property type="entry name" value="Pept_tRNA_hydro_bact"/>
    <property type="match status" value="1"/>
</dbReference>
<comment type="similarity">
    <text evidence="5 7 9">Belongs to the PTH family.</text>
</comment>
<evidence type="ECO:0000313" key="11">
    <source>
        <dbReference type="Proteomes" id="UP000182598"/>
    </source>
</evidence>
<evidence type="ECO:0000313" key="10">
    <source>
        <dbReference type="EMBL" id="CUA83363.1"/>
    </source>
</evidence>
<dbReference type="Proteomes" id="UP000182598">
    <property type="component" value="Unassembled WGS sequence"/>
</dbReference>
<evidence type="ECO:0000256" key="8">
    <source>
        <dbReference type="RuleBase" id="RU000673"/>
    </source>
</evidence>
<dbReference type="PROSITE" id="PS01196">
    <property type="entry name" value="PEPT_TRNA_HYDROL_2"/>
    <property type="match status" value="1"/>
</dbReference>
<evidence type="ECO:0000256" key="6">
    <source>
        <dbReference type="ARBA" id="ARBA00050038"/>
    </source>
</evidence>
<evidence type="ECO:0000256" key="5">
    <source>
        <dbReference type="ARBA" id="ARBA00038063"/>
    </source>
</evidence>
<comment type="subcellular location">
    <subcellularLocation>
        <location evidence="7">Cytoplasm</location>
    </subcellularLocation>
</comment>
<evidence type="ECO:0000256" key="9">
    <source>
        <dbReference type="RuleBase" id="RU004320"/>
    </source>
</evidence>
<evidence type="ECO:0000256" key="1">
    <source>
        <dbReference type="ARBA" id="ARBA00013260"/>
    </source>
</evidence>
<feature type="binding site" evidence="7">
    <location>
        <position position="17"/>
    </location>
    <ligand>
        <name>tRNA</name>
        <dbReference type="ChEBI" id="CHEBI:17843"/>
    </ligand>
</feature>
<evidence type="ECO:0000256" key="3">
    <source>
        <dbReference type="ARBA" id="ARBA00022801"/>
    </source>
</evidence>
<dbReference type="GO" id="GO:0005737">
    <property type="term" value="C:cytoplasm"/>
    <property type="evidence" value="ECO:0007669"/>
    <property type="project" value="UniProtKB-SubCell"/>
</dbReference>
<evidence type="ECO:0000256" key="4">
    <source>
        <dbReference type="ARBA" id="ARBA00022884"/>
    </source>
</evidence>
<dbReference type="InterPro" id="IPR036416">
    <property type="entry name" value="Pept_tRNA_hydro_sf"/>
</dbReference>
<feature type="site" description="Stabilizes the basic form of H active site to accept a proton" evidence="7">
    <location>
        <position position="95"/>
    </location>
</feature>
<dbReference type="InterPro" id="IPR018171">
    <property type="entry name" value="Pept_tRNA_hydro_CS"/>
</dbReference>
<dbReference type="EMBL" id="CYHB01000001">
    <property type="protein sequence ID" value="CUA83363.1"/>
    <property type="molecule type" value="Genomic_DNA"/>
</dbReference>
<dbReference type="OrthoDB" id="9800507at2"/>
<feature type="binding site" evidence="7">
    <location>
        <position position="116"/>
    </location>
    <ligand>
        <name>tRNA</name>
        <dbReference type="ChEBI" id="CHEBI:17843"/>
    </ligand>
</feature>
<feature type="active site" description="Proton acceptor" evidence="7">
    <location>
        <position position="22"/>
    </location>
</feature>
<keyword evidence="7" id="KW-0963">Cytoplasm</keyword>
<feature type="binding site" evidence="7">
    <location>
        <position position="68"/>
    </location>
    <ligand>
        <name>tRNA</name>
        <dbReference type="ChEBI" id="CHEBI:17843"/>
    </ligand>
</feature>
<dbReference type="RefSeq" id="WP_055438236.1">
    <property type="nucleotide sequence ID" value="NZ_CYHB01000001.1"/>
</dbReference>
<dbReference type="NCBIfam" id="TIGR00447">
    <property type="entry name" value="pth"/>
    <property type="match status" value="1"/>
</dbReference>
<dbReference type="GO" id="GO:0072344">
    <property type="term" value="P:rescue of stalled ribosome"/>
    <property type="evidence" value="ECO:0007669"/>
    <property type="project" value="UniProtKB-UniRule"/>
</dbReference>
<dbReference type="Pfam" id="PF01195">
    <property type="entry name" value="Pept_tRNA_hydro"/>
    <property type="match status" value="1"/>
</dbReference>
<keyword evidence="4 7" id="KW-0694">RNA-binding</keyword>
<dbReference type="CDD" id="cd00462">
    <property type="entry name" value="PTH"/>
    <property type="match status" value="1"/>
</dbReference>
<name>A0A0K6GXX2_9GAMM</name>
<protein>
    <recommendedName>
        <fullName evidence="6 7">Peptidyl-tRNA hydrolase</fullName>
        <shortName evidence="7">Pth</shortName>
        <ecNumber evidence="1 7">3.1.1.29</ecNumber>
    </recommendedName>
</protein>
<dbReference type="SUPFAM" id="SSF53178">
    <property type="entry name" value="Peptidyl-tRNA hydrolase-like"/>
    <property type="match status" value="1"/>
</dbReference>
<dbReference type="PANTHER" id="PTHR17224">
    <property type="entry name" value="PEPTIDYL-TRNA HYDROLASE"/>
    <property type="match status" value="1"/>
</dbReference>
<organism evidence="10 11">
    <name type="scientific">Pseudidiomarina woesei</name>
    <dbReference type="NCBI Taxonomy" id="1381080"/>
    <lineage>
        <taxon>Bacteria</taxon>
        <taxon>Pseudomonadati</taxon>
        <taxon>Pseudomonadota</taxon>
        <taxon>Gammaproteobacteria</taxon>
        <taxon>Alteromonadales</taxon>
        <taxon>Idiomarinaceae</taxon>
        <taxon>Pseudidiomarina</taxon>
    </lineage>
</organism>
<comment type="function">
    <text evidence="7">Catalyzes the release of premature peptidyl moieties from peptidyl-tRNA molecules trapped in stalled 50S ribosomal subunits, and thus maintains levels of free tRNAs and 50S ribosomes.</text>
</comment>
<proteinExistence type="inferred from homology"/>
<dbReference type="FunFam" id="3.40.50.1470:FF:000001">
    <property type="entry name" value="Peptidyl-tRNA hydrolase"/>
    <property type="match status" value="1"/>
</dbReference>
<reference evidence="11" key="1">
    <citation type="submission" date="2015-08" db="EMBL/GenBank/DDBJ databases">
        <authorList>
            <person name="Varghese N."/>
        </authorList>
    </citation>
    <scope>NUCLEOTIDE SEQUENCE [LARGE SCALE GENOMIC DNA]</scope>
    <source>
        <strain evidence="11">DSM 27808</strain>
    </source>
</reference>
<evidence type="ECO:0000256" key="2">
    <source>
        <dbReference type="ARBA" id="ARBA00022555"/>
    </source>
</evidence>
<dbReference type="GO" id="GO:0000049">
    <property type="term" value="F:tRNA binding"/>
    <property type="evidence" value="ECO:0007669"/>
    <property type="project" value="UniProtKB-UniRule"/>
</dbReference>
<dbReference type="GO" id="GO:0006515">
    <property type="term" value="P:protein quality control for misfolded or incompletely synthesized proteins"/>
    <property type="evidence" value="ECO:0007669"/>
    <property type="project" value="UniProtKB-UniRule"/>
</dbReference>
<comment type="subunit">
    <text evidence="7">Monomer.</text>
</comment>
<dbReference type="GO" id="GO:0004045">
    <property type="term" value="F:peptidyl-tRNA hydrolase activity"/>
    <property type="evidence" value="ECO:0007669"/>
    <property type="project" value="UniProtKB-UniRule"/>
</dbReference>
<comment type="function">
    <text evidence="7">Hydrolyzes ribosome-free peptidyl-tRNAs (with 1 or more amino acids incorporated), which drop off the ribosome during protein synthesis, or as a result of ribosome stalling.</text>
</comment>
<sequence>MSTIRLLVGLGNPGPEYSQTRHNAGFWLVEQYARMYGQTLQPETKFFGNTARIQKGAMDLRVLQPMQFMNRSGNAVATLANFYKIQPDEILVAYDELDLPPGVAKFKTGGGSGGHNGIKDITARLGTPDFHRLRIGIGHPGDKSKVTGWVLGKAPQADQTLMDDTITEACRSIDILLQQDMRAAQQHLHSFKAQREN</sequence>
<dbReference type="InterPro" id="IPR001328">
    <property type="entry name" value="Pept_tRNA_hydro"/>
</dbReference>
<keyword evidence="11" id="KW-1185">Reference proteome</keyword>
<accession>A0A0K6GXX2</accession>